<evidence type="ECO:0000313" key="3">
    <source>
        <dbReference type="EMBL" id="PPK67137.1"/>
    </source>
</evidence>
<protein>
    <submittedName>
        <fullName evidence="3">Uncharacterized protein</fullName>
    </submittedName>
</protein>
<keyword evidence="4" id="KW-1185">Reference proteome</keyword>
<feature type="compositionally biased region" description="Pro residues" evidence="1">
    <location>
        <begin position="270"/>
        <end position="282"/>
    </location>
</feature>
<comment type="caution">
    <text evidence="3">The sequence shown here is derived from an EMBL/GenBank/DDBJ whole genome shotgun (WGS) entry which is preliminary data.</text>
</comment>
<keyword evidence="2" id="KW-0812">Transmembrane</keyword>
<organism evidence="3 4">
    <name type="scientific">Actinokineospora auranticolor</name>
    <dbReference type="NCBI Taxonomy" id="155976"/>
    <lineage>
        <taxon>Bacteria</taxon>
        <taxon>Bacillati</taxon>
        <taxon>Actinomycetota</taxon>
        <taxon>Actinomycetes</taxon>
        <taxon>Pseudonocardiales</taxon>
        <taxon>Pseudonocardiaceae</taxon>
        <taxon>Actinokineospora</taxon>
    </lineage>
</organism>
<proteinExistence type="predicted"/>
<accession>A0A2S6GPL6</accession>
<dbReference type="AlphaFoldDB" id="A0A2S6GPL6"/>
<evidence type="ECO:0000256" key="2">
    <source>
        <dbReference type="SAM" id="Phobius"/>
    </source>
</evidence>
<evidence type="ECO:0000256" key="1">
    <source>
        <dbReference type="SAM" id="MobiDB-lite"/>
    </source>
</evidence>
<dbReference type="EMBL" id="PTIX01000008">
    <property type="protein sequence ID" value="PPK67137.1"/>
    <property type="molecule type" value="Genomic_DNA"/>
</dbReference>
<reference evidence="3 4" key="1">
    <citation type="submission" date="2018-02" db="EMBL/GenBank/DDBJ databases">
        <title>Genomic Encyclopedia of Archaeal and Bacterial Type Strains, Phase II (KMG-II): from individual species to whole genera.</title>
        <authorList>
            <person name="Goeker M."/>
        </authorList>
    </citation>
    <scope>NUCLEOTIDE SEQUENCE [LARGE SCALE GENOMIC DNA]</scope>
    <source>
        <strain evidence="3 4">YU 961-1</strain>
    </source>
</reference>
<feature type="region of interest" description="Disordered" evidence="1">
    <location>
        <begin position="238"/>
        <end position="308"/>
    </location>
</feature>
<keyword evidence="2" id="KW-1133">Transmembrane helix</keyword>
<name>A0A2S6GPL6_9PSEU</name>
<dbReference type="OrthoDB" id="3291473at2"/>
<feature type="transmembrane region" description="Helical" evidence="2">
    <location>
        <begin position="147"/>
        <end position="167"/>
    </location>
</feature>
<gene>
    <name evidence="3" type="ORF">CLV40_108134</name>
</gene>
<dbReference type="Proteomes" id="UP000239203">
    <property type="component" value="Unassembled WGS sequence"/>
</dbReference>
<dbReference type="RefSeq" id="WP_104479888.1">
    <property type="nucleotide sequence ID" value="NZ_CP154825.1"/>
</dbReference>
<keyword evidence="2" id="KW-0472">Membrane</keyword>
<evidence type="ECO:0000313" key="4">
    <source>
        <dbReference type="Proteomes" id="UP000239203"/>
    </source>
</evidence>
<sequence length="308" mass="34183">MSNPAYLPHWQGGDPDAVYQNKILRHGQVETYFDETVLGRSLFRLFIKSFLIMILPTAILTSIDSTVGYSLMVPLWFAAFLLSRVAEPLGEWHVVLADRGAAADAVYRMMNGKIAERKLPIQSVETTRNRTGFGSVANRLVLIDGSYRAYVTVFAYGTSLYLGWVMYRHRRGVNLVVRFWLDLVARMTGRLSDIGQMLRTQRPRAMREVIHALCREGMYVAIERVEVPENYGFPNGLPPIEDLPGETPTGAGWASHVPQQTGSHQMPVHSAPPVPAPPPAPRPQQSGQHRAPGDPGGPGDQTMPTRGQ</sequence>